<feature type="transmembrane region" description="Helical" evidence="1">
    <location>
        <begin position="119"/>
        <end position="140"/>
    </location>
</feature>
<keyword evidence="1" id="KW-0472">Membrane</keyword>
<evidence type="ECO:0000313" key="2">
    <source>
        <dbReference type="EMBL" id="RFM28961.1"/>
    </source>
</evidence>
<organism evidence="2 3">
    <name type="scientific">Deminuibacter soli</name>
    <dbReference type="NCBI Taxonomy" id="2291815"/>
    <lineage>
        <taxon>Bacteria</taxon>
        <taxon>Pseudomonadati</taxon>
        <taxon>Bacteroidota</taxon>
        <taxon>Chitinophagia</taxon>
        <taxon>Chitinophagales</taxon>
        <taxon>Chitinophagaceae</taxon>
        <taxon>Deminuibacter</taxon>
    </lineage>
</organism>
<feature type="transmembrane region" description="Helical" evidence="1">
    <location>
        <begin position="30"/>
        <end position="54"/>
    </location>
</feature>
<protein>
    <submittedName>
        <fullName evidence="2">Uncharacterized protein</fullName>
    </submittedName>
</protein>
<evidence type="ECO:0000313" key="3">
    <source>
        <dbReference type="Proteomes" id="UP000261284"/>
    </source>
</evidence>
<evidence type="ECO:0000256" key="1">
    <source>
        <dbReference type="SAM" id="Phobius"/>
    </source>
</evidence>
<dbReference type="Proteomes" id="UP000261284">
    <property type="component" value="Unassembled WGS sequence"/>
</dbReference>
<feature type="transmembrane region" description="Helical" evidence="1">
    <location>
        <begin position="74"/>
        <end position="98"/>
    </location>
</feature>
<reference evidence="2 3" key="1">
    <citation type="submission" date="2018-08" db="EMBL/GenBank/DDBJ databases">
        <title>Chitinophagaceae sp. K23C18032701, a novel bacterium isolated from forest soil.</title>
        <authorList>
            <person name="Wang C."/>
        </authorList>
    </citation>
    <scope>NUCLEOTIDE SEQUENCE [LARGE SCALE GENOMIC DNA]</scope>
    <source>
        <strain evidence="2 3">K23C18032701</strain>
    </source>
</reference>
<name>A0A3E1NM33_9BACT</name>
<sequence length="143" mass="15457">MYEEEGSLLDLQLDEVAVPALKEASRWTKFISITCMIGLAVLLLSCLLAGASLIAAFSRMPGLGTAALMGMGKYMLFVLVLVIAGIGGTITWMMYTFAASTRQAVDFNDQKALEKGINALRNYLMISAIFGILGLLINLLQLM</sequence>
<keyword evidence="3" id="KW-1185">Reference proteome</keyword>
<dbReference type="AlphaFoldDB" id="A0A3E1NM33"/>
<keyword evidence="1" id="KW-0812">Transmembrane</keyword>
<dbReference type="RefSeq" id="WP_116846947.1">
    <property type="nucleotide sequence ID" value="NZ_QTJU01000002.1"/>
</dbReference>
<dbReference type="EMBL" id="QTJU01000002">
    <property type="protein sequence ID" value="RFM28961.1"/>
    <property type="molecule type" value="Genomic_DNA"/>
</dbReference>
<keyword evidence="1" id="KW-1133">Transmembrane helix</keyword>
<accession>A0A3E1NM33</accession>
<gene>
    <name evidence="2" type="ORF">DXN05_09360</name>
</gene>
<comment type="caution">
    <text evidence="2">The sequence shown here is derived from an EMBL/GenBank/DDBJ whole genome shotgun (WGS) entry which is preliminary data.</text>
</comment>
<proteinExistence type="predicted"/>